<accession>A0ABW4XNK5</accession>
<name>A0ABW4XNK5_9GAMM</name>
<evidence type="ECO:0000313" key="4">
    <source>
        <dbReference type="EMBL" id="MFD2096053.1"/>
    </source>
</evidence>
<dbReference type="Pfam" id="PF02230">
    <property type="entry name" value="Abhydrolase_2"/>
    <property type="match status" value="1"/>
</dbReference>
<evidence type="ECO:0000256" key="1">
    <source>
        <dbReference type="ARBA" id="ARBA00006499"/>
    </source>
</evidence>
<dbReference type="GO" id="GO:0016787">
    <property type="term" value="F:hydrolase activity"/>
    <property type="evidence" value="ECO:0007669"/>
    <property type="project" value="UniProtKB-KW"/>
</dbReference>
<evidence type="ECO:0000259" key="3">
    <source>
        <dbReference type="Pfam" id="PF02230"/>
    </source>
</evidence>
<dbReference type="SUPFAM" id="SSF53474">
    <property type="entry name" value="alpha/beta-Hydrolases"/>
    <property type="match status" value="1"/>
</dbReference>
<dbReference type="InterPro" id="IPR029058">
    <property type="entry name" value="AB_hydrolase_fold"/>
</dbReference>
<comment type="similarity">
    <text evidence="1">Belongs to the AB hydrolase superfamily. AB hydrolase 2 family.</text>
</comment>
<dbReference type="RefSeq" id="WP_377776213.1">
    <property type="nucleotide sequence ID" value="NZ_BAABLI010000017.1"/>
</dbReference>
<comment type="caution">
    <text evidence="4">The sequence shown here is derived from an EMBL/GenBank/DDBJ whole genome shotgun (WGS) entry which is preliminary data.</text>
</comment>
<reference evidence="5" key="1">
    <citation type="journal article" date="2019" name="Int. J. Syst. Evol. Microbiol.">
        <title>The Global Catalogue of Microorganisms (GCM) 10K type strain sequencing project: providing services to taxonomists for standard genome sequencing and annotation.</title>
        <authorList>
            <consortium name="The Broad Institute Genomics Platform"/>
            <consortium name="The Broad Institute Genome Sequencing Center for Infectious Disease"/>
            <person name="Wu L."/>
            <person name="Ma J."/>
        </authorList>
    </citation>
    <scope>NUCLEOTIDE SEQUENCE [LARGE SCALE GENOMIC DNA]</scope>
    <source>
        <strain evidence="5">CGMCC 1.10992</strain>
    </source>
</reference>
<dbReference type="InterPro" id="IPR050565">
    <property type="entry name" value="LYPA1-2/EST-like"/>
</dbReference>
<sequence length="230" mass="25245">MSTINATDSLDYIELNPEQEADACVIWLHGLGDSGEGFAGVPPYLGLPEEHRIRFIFPHAPERPVTINAGYIMRAWYDIKSLDLEGRAPLDEVLVSCEQVTHLIEQQLAKGIPSERLLLAGFSQGGVITLHLAPRFKKPLAGVVALSTYLCQPELMATEQAPENSTLEVFFGHGSQDDVVPYIAGQHAVETLTQNGHKVDFQTYPVAHTVSMEELEAVGKFIAERLPVLS</sequence>
<evidence type="ECO:0000256" key="2">
    <source>
        <dbReference type="ARBA" id="ARBA00022801"/>
    </source>
</evidence>
<keyword evidence="5" id="KW-1185">Reference proteome</keyword>
<organism evidence="4 5">
    <name type="scientific">Corallincola platygyrae</name>
    <dbReference type="NCBI Taxonomy" id="1193278"/>
    <lineage>
        <taxon>Bacteria</taxon>
        <taxon>Pseudomonadati</taxon>
        <taxon>Pseudomonadota</taxon>
        <taxon>Gammaproteobacteria</taxon>
        <taxon>Alteromonadales</taxon>
        <taxon>Psychromonadaceae</taxon>
        <taxon>Corallincola</taxon>
    </lineage>
</organism>
<proteinExistence type="inferred from homology"/>
<dbReference type="InterPro" id="IPR003140">
    <property type="entry name" value="PLipase/COase/thioEstase"/>
</dbReference>
<protein>
    <submittedName>
        <fullName evidence="4">Alpha/beta hydrolase</fullName>
    </submittedName>
</protein>
<dbReference type="PANTHER" id="PTHR10655">
    <property type="entry name" value="LYSOPHOSPHOLIPASE-RELATED"/>
    <property type="match status" value="1"/>
</dbReference>
<evidence type="ECO:0000313" key="5">
    <source>
        <dbReference type="Proteomes" id="UP001597380"/>
    </source>
</evidence>
<dbReference type="Proteomes" id="UP001597380">
    <property type="component" value="Unassembled WGS sequence"/>
</dbReference>
<dbReference type="Gene3D" id="3.40.50.1820">
    <property type="entry name" value="alpha/beta hydrolase"/>
    <property type="match status" value="1"/>
</dbReference>
<dbReference type="EMBL" id="JBHUHT010000011">
    <property type="protein sequence ID" value="MFD2096053.1"/>
    <property type="molecule type" value="Genomic_DNA"/>
</dbReference>
<dbReference type="PANTHER" id="PTHR10655:SF17">
    <property type="entry name" value="LYSOPHOSPHOLIPASE-LIKE PROTEIN 1"/>
    <property type="match status" value="1"/>
</dbReference>
<keyword evidence="2 4" id="KW-0378">Hydrolase</keyword>
<feature type="domain" description="Phospholipase/carboxylesterase/thioesterase" evidence="3">
    <location>
        <begin position="16"/>
        <end position="223"/>
    </location>
</feature>
<gene>
    <name evidence="4" type="ORF">ACFSJ3_08660</name>
</gene>